<reference evidence="3 5" key="2">
    <citation type="submission" date="2019-03" db="EMBL/GenBank/DDBJ databases">
        <title>Genomic Encyclopedia of Type Strains, Phase III (KMG-III): the genomes of soil and plant-associated and newly described type strains.</title>
        <authorList>
            <person name="Whitman W."/>
        </authorList>
    </citation>
    <scope>NUCLEOTIDE SEQUENCE [LARGE SCALE GENOMIC DNA]</scope>
    <source>
        <strain evidence="3 5">CECT 8301</strain>
    </source>
</reference>
<dbReference type="EMBL" id="SORL01000008">
    <property type="protein sequence ID" value="TDY62391.1"/>
    <property type="molecule type" value="Genomic_DNA"/>
</dbReference>
<keyword evidence="1" id="KW-0472">Membrane</keyword>
<accession>A0A4V3HGR5</accession>
<sequence length="361" mass="42543">MNEELKKYEPTIKKKHSFNWTPKFEEEIRTDLNKTVIIPIVIQTFEKLGWDLIYKEQTIAEAKRKSDWNRWTEKITVSFDYGKLTIKSVSLGNEMWDNGRNSKRVKLFIHAFQKTEKEYDREAIAELEQEVEKTNNWDDYEIPENLQQPKTRKEPQLWIPIIGGIITSLLLGYIVAFLSVKGIYIIGLFELGVALVMGFVLKQLIKKSNYTIYNHLHYLLIGMILITYVSNQYFQYKIILNENNFQPFSLWEFIQARFKAGLTIKKLNTGWIGLLVSWILQLLITYFVGVLRLSSSLISYLLERVPTEVVDFAYYHFVKDKTEDQVRDELSKMGWTEKQDQEEVFEAIEAIQGATEMNRME</sequence>
<dbReference type="Proteomes" id="UP000029644">
    <property type="component" value="Unassembled WGS sequence"/>
</dbReference>
<evidence type="ECO:0000313" key="2">
    <source>
        <dbReference type="EMBL" id="GAL60571.1"/>
    </source>
</evidence>
<organism evidence="2 4">
    <name type="scientific">Algibacter lectus</name>
    <dbReference type="NCBI Taxonomy" id="221126"/>
    <lineage>
        <taxon>Bacteria</taxon>
        <taxon>Pseudomonadati</taxon>
        <taxon>Bacteroidota</taxon>
        <taxon>Flavobacteriia</taxon>
        <taxon>Flavobacteriales</taxon>
        <taxon>Flavobacteriaceae</taxon>
        <taxon>Algibacter</taxon>
    </lineage>
</organism>
<keyword evidence="1" id="KW-0812">Transmembrane</keyword>
<comment type="caution">
    <text evidence="2">The sequence shown here is derived from an EMBL/GenBank/DDBJ whole genome shotgun (WGS) entry which is preliminary data.</text>
</comment>
<name>A0A090V6X6_9FLAO</name>
<protein>
    <submittedName>
        <fullName evidence="2">Uncharacterized protein</fullName>
    </submittedName>
</protein>
<reference evidence="2 4" key="1">
    <citation type="journal article" date="2014" name="Genome Announc.">
        <title>Draft Genome Sequences of Marine Flavobacterium Algibacter lectus Strains SS8 and NR4.</title>
        <authorList>
            <person name="Takatani N."/>
            <person name="Nakanishi M."/>
            <person name="Meirelles P."/>
            <person name="Mino S."/>
            <person name="Suda W."/>
            <person name="Oshima K."/>
            <person name="Hattori M."/>
            <person name="Ohkuma M."/>
            <person name="Hosokawa M."/>
            <person name="Miyashita K."/>
            <person name="Thompson F.L."/>
            <person name="Niwa A."/>
            <person name="Sawabe T."/>
            <person name="Sawabe T."/>
        </authorList>
    </citation>
    <scope>NUCLEOTIDE SEQUENCE [LARGE SCALE GENOMIC DNA]</scope>
    <source>
        <strain evidence="2 4">JCM 19300</strain>
    </source>
</reference>
<accession>A0A090V6X6</accession>
<dbReference type="EMBL" id="BBNQ01000001">
    <property type="protein sequence ID" value="GAL60571.1"/>
    <property type="molecule type" value="Genomic_DNA"/>
</dbReference>
<keyword evidence="5" id="KW-1185">Reference proteome</keyword>
<proteinExistence type="predicted"/>
<dbReference type="OrthoDB" id="9778341at2"/>
<gene>
    <name evidence="3" type="ORF">DFQ06_2228</name>
    <name evidence="2" type="ORF">JCM19300_3509</name>
</gene>
<evidence type="ECO:0000313" key="3">
    <source>
        <dbReference type="EMBL" id="TDY62391.1"/>
    </source>
</evidence>
<feature type="transmembrane region" description="Helical" evidence="1">
    <location>
        <begin position="271"/>
        <end position="291"/>
    </location>
</feature>
<evidence type="ECO:0000313" key="4">
    <source>
        <dbReference type="Proteomes" id="UP000029644"/>
    </source>
</evidence>
<feature type="transmembrane region" description="Helical" evidence="1">
    <location>
        <begin position="182"/>
        <end position="204"/>
    </location>
</feature>
<evidence type="ECO:0000256" key="1">
    <source>
        <dbReference type="SAM" id="Phobius"/>
    </source>
</evidence>
<evidence type="ECO:0000313" key="5">
    <source>
        <dbReference type="Proteomes" id="UP000294824"/>
    </source>
</evidence>
<dbReference type="AlphaFoldDB" id="A0A090V6X6"/>
<dbReference type="Proteomes" id="UP000294824">
    <property type="component" value="Unassembled WGS sequence"/>
</dbReference>
<keyword evidence="1" id="KW-1133">Transmembrane helix</keyword>
<feature type="transmembrane region" description="Helical" evidence="1">
    <location>
        <begin position="216"/>
        <end position="234"/>
    </location>
</feature>
<feature type="transmembrane region" description="Helical" evidence="1">
    <location>
        <begin position="157"/>
        <end position="176"/>
    </location>
</feature>
<dbReference type="RefSeq" id="WP_042502263.1">
    <property type="nucleotide sequence ID" value="NZ_BBNQ01000001.1"/>
</dbReference>